<feature type="domain" description="CSD" evidence="4">
    <location>
        <begin position="49"/>
        <end position="115"/>
    </location>
</feature>
<dbReference type="SUPFAM" id="SSF54928">
    <property type="entry name" value="RNA-binding domain, RBD"/>
    <property type="match status" value="1"/>
</dbReference>
<proteinExistence type="predicted"/>
<evidence type="ECO:0000313" key="5">
    <source>
        <dbReference type="EMBL" id="JAT78249.1"/>
    </source>
</evidence>
<dbReference type="SUPFAM" id="SSF50249">
    <property type="entry name" value="Nucleic acid-binding proteins"/>
    <property type="match status" value="1"/>
</dbReference>
<dbReference type="CDD" id="cd04458">
    <property type="entry name" value="CSP_CDS"/>
    <property type="match status" value="1"/>
</dbReference>
<dbReference type="Pfam" id="PF00313">
    <property type="entry name" value="CSD"/>
    <property type="match status" value="1"/>
</dbReference>
<dbReference type="SMART" id="SM00360">
    <property type="entry name" value="RRM"/>
    <property type="match status" value="1"/>
</dbReference>
<feature type="region of interest" description="Disordered" evidence="2">
    <location>
        <begin position="1"/>
        <end position="53"/>
    </location>
</feature>
<dbReference type="InterPro" id="IPR000504">
    <property type="entry name" value="RRM_dom"/>
</dbReference>
<dbReference type="InterPro" id="IPR002059">
    <property type="entry name" value="CSP_DNA-bd"/>
</dbReference>
<dbReference type="Proteomes" id="UP000279271">
    <property type="component" value="Unassembled WGS sequence"/>
</dbReference>
<feature type="compositionally biased region" description="Basic and acidic residues" evidence="2">
    <location>
        <begin position="1"/>
        <end position="13"/>
    </location>
</feature>
<dbReference type="FunFam" id="3.30.70.330:FF:000034">
    <property type="entry name" value="heterogeneous nuclear ribonucleoprotein M isoform X1"/>
    <property type="match status" value="1"/>
</dbReference>
<feature type="region of interest" description="Disordered" evidence="2">
    <location>
        <begin position="178"/>
        <end position="199"/>
    </location>
</feature>
<dbReference type="PANTHER" id="PTHR46565:SF20">
    <property type="entry name" value="COLD SHOCK DOMAIN-CONTAINING PROTEIN 4"/>
    <property type="match status" value="1"/>
</dbReference>
<protein>
    <submittedName>
        <fullName evidence="5">Uncharacterized protein</fullName>
    </submittedName>
</protein>
<feature type="compositionally biased region" description="Basic and acidic residues" evidence="2">
    <location>
        <begin position="39"/>
        <end position="51"/>
    </location>
</feature>
<dbReference type="GO" id="GO:0003723">
    <property type="term" value="F:RNA binding"/>
    <property type="evidence" value="ECO:0007669"/>
    <property type="project" value="UniProtKB-UniRule"/>
</dbReference>
<name>A0A1D2AGB6_AUXPR</name>
<reference evidence="6" key="4">
    <citation type="submission" date="2018-11" db="EMBL/GenBank/DDBJ databases">
        <title>Characterization of plant carbon substrate utilization by Auxenochlorella protothecoides.</title>
        <authorList>
            <person name="Vogler B.W."/>
            <person name="Starkenburg S.R."/>
            <person name="Sudasinghe N."/>
            <person name="Schambach J.Y."/>
            <person name="Rollin J.A."/>
            <person name="Pattathil S."/>
            <person name="Barry A.N."/>
        </authorList>
    </citation>
    <scope>NUCLEOTIDE SEQUENCE [LARGE SCALE GENOMIC DNA]</scope>
    <source>
        <strain evidence="6">UTEX 25</strain>
    </source>
</reference>
<dbReference type="Gene3D" id="2.40.50.140">
    <property type="entry name" value="Nucleic acid-binding proteins"/>
    <property type="match status" value="1"/>
</dbReference>
<dbReference type="Pfam" id="PF00076">
    <property type="entry name" value="RRM_1"/>
    <property type="match status" value="1"/>
</dbReference>
<keyword evidence="1" id="KW-0694">RNA-binding</keyword>
<feature type="domain" description="RRM" evidence="3">
    <location>
        <begin position="264"/>
        <end position="341"/>
    </location>
</feature>
<dbReference type="PRINTS" id="PR00050">
    <property type="entry name" value="COLDSHOCK"/>
</dbReference>
<dbReference type="AlphaFoldDB" id="A0A1D2AGB6"/>
<dbReference type="InterPro" id="IPR012340">
    <property type="entry name" value="NA-bd_OB-fold"/>
</dbReference>
<dbReference type="InterPro" id="IPR035979">
    <property type="entry name" value="RBD_domain_sf"/>
</dbReference>
<feature type="compositionally biased region" description="Pro residues" evidence="2">
    <location>
        <begin position="185"/>
        <end position="198"/>
    </location>
</feature>
<gene>
    <name evidence="6" type="ORF">APUTEX25_000906</name>
    <name evidence="5" type="ORF">g.25679</name>
</gene>
<dbReference type="Gene3D" id="3.30.70.330">
    <property type="match status" value="1"/>
</dbReference>
<dbReference type="EMBL" id="GDKF01000373">
    <property type="protein sequence ID" value="JAT78249.1"/>
    <property type="molecule type" value="Transcribed_RNA"/>
</dbReference>
<dbReference type="InterPro" id="IPR012677">
    <property type="entry name" value="Nucleotide-bd_a/b_plait_sf"/>
</dbReference>
<reference evidence="5" key="1">
    <citation type="submission" date="2015-08" db="EMBL/GenBank/DDBJ databases">
        <authorList>
            <person name="Babu N.S."/>
            <person name="Beckwith C.J."/>
            <person name="Beseler K.G."/>
            <person name="Brison A."/>
            <person name="Carone J.V."/>
            <person name="Caskin T.P."/>
            <person name="Diamond M."/>
            <person name="Durham M.E."/>
            <person name="Foxe J.M."/>
            <person name="Go M."/>
            <person name="Henderson B.A."/>
            <person name="Jones I.B."/>
            <person name="McGettigan J.A."/>
            <person name="Micheletti S.J."/>
            <person name="Nasrallah M.E."/>
            <person name="Ortiz D."/>
            <person name="Piller C.R."/>
            <person name="Privatt S.R."/>
            <person name="Schneider S.L."/>
            <person name="Sharp S."/>
            <person name="Smith T.C."/>
            <person name="Stanton J.D."/>
            <person name="Ullery H.E."/>
            <person name="Wilson R.J."/>
            <person name="Serrano M.G."/>
            <person name="Buck G."/>
            <person name="Lee V."/>
            <person name="Wang Y."/>
            <person name="Carvalho R."/>
            <person name="Voegtly L."/>
            <person name="Shi R."/>
            <person name="Duckworth R."/>
            <person name="Johnson A."/>
            <person name="Loviza R."/>
            <person name="Walstead R."/>
            <person name="Shah Z."/>
            <person name="Kiflezghi M."/>
            <person name="Wade K."/>
            <person name="Ball S.L."/>
            <person name="Bradley K.W."/>
            <person name="Asai D.J."/>
            <person name="Bowman C.A."/>
            <person name="Russell D.A."/>
            <person name="Pope W.H."/>
            <person name="Jacobs-Sera D."/>
            <person name="Hendrix R.W."/>
            <person name="Hatfull G.F."/>
        </authorList>
    </citation>
    <scope>NUCLEOTIDE SEQUENCE</scope>
</reference>
<dbReference type="PROSITE" id="PS51857">
    <property type="entry name" value="CSD_2"/>
    <property type="match status" value="1"/>
</dbReference>
<dbReference type="InterPro" id="IPR011129">
    <property type="entry name" value="CSD"/>
</dbReference>
<evidence type="ECO:0000313" key="7">
    <source>
        <dbReference type="Proteomes" id="UP000279271"/>
    </source>
</evidence>
<reference evidence="6" key="3">
    <citation type="submission" date="2018-10" db="EMBL/GenBank/DDBJ databases">
        <authorList>
            <person name="Hovde B."/>
            <person name="Zhang X."/>
        </authorList>
    </citation>
    <scope>NUCLEOTIDE SEQUENCE [LARGE SCALE GENOMIC DNA]</scope>
    <source>
        <strain evidence="6">UTEX 25</strain>
    </source>
</reference>
<dbReference type="PROSITE" id="PS00352">
    <property type="entry name" value="CSD_1"/>
    <property type="match status" value="1"/>
</dbReference>
<sequence length="342" mass="36497">MERPQSVEGDRQEPSGSPEIAPEVPESPTSQQPGEGGTDPERTMPAQERHRGTVKWFNSSKGFGFITLDGSEEEIFVHQSNIEAEGFRSLREGEEVEFELAEGEDGKKKAFQVTGPEGAPPQGTTPSMRIMYGGPRGVGPRPLYDPYNPAAVGSMPGPAGGFVPGGYMSPVGDVIPGGRGRGLGPPIPGGAPPGPPGSTPGYSWPPNAYMGYYMPPPGAPPGYYPPGAQGSYYPRGRGGFFPGGRNWAGARPPPPGQPGFSSGLQVVVHNLPWDCTWQQLRDAFQECGEIERADVVFDSRGRSRGFGIVRFPVKEEADRAVERMNNASIGGRVVSVRVDRFA</sequence>
<evidence type="ECO:0000259" key="3">
    <source>
        <dbReference type="PROSITE" id="PS50102"/>
    </source>
</evidence>
<organism evidence="5">
    <name type="scientific">Auxenochlorella protothecoides</name>
    <name type="common">Green microalga</name>
    <name type="synonym">Chlorella protothecoides</name>
    <dbReference type="NCBI Taxonomy" id="3075"/>
    <lineage>
        <taxon>Eukaryota</taxon>
        <taxon>Viridiplantae</taxon>
        <taxon>Chlorophyta</taxon>
        <taxon>core chlorophytes</taxon>
        <taxon>Trebouxiophyceae</taxon>
        <taxon>Chlorellales</taxon>
        <taxon>Chlorellaceae</taxon>
        <taxon>Auxenochlorella</taxon>
    </lineage>
</organism>
<dbReference type="SMART" id="SM00357">
    <property type="entry name" value="CSP"/>
    <property type="match status" value="1"/>
</dbReference>
<dbReference type="EMBL" id="QOKY01000202">
    <property type="protein sequence ID" value="RMZ52787.1"/>
    <property type="molecule type" value="Genomic_DNA"/>
</dbReference>
<evidence type="ECO:0000256" key="2">
    <source>
        <dbReference type="SAM" id="MobiDB-lite"/>
    </source>
</evidence>
<dbReference type="PANTHER" id="PTHR46565">
    <property type="entry name" value="COLD SHOCK DOMAIN PROTEIN 2"/>
    <property type="match status" value="1"/>
</dbReference>
<feature type="region of interest" description="Disordered" evidence="2">
    <location>
        <begin position="103"/>
        <end position="128"/>
    </location>
</feature>
<dbReference type="PROSITE" id="PS50102">
    <property type="entry name" value="RRM"/>
    <property type="match status" value="1"/>
</dbReference>
<accession>A0A1D2AGB6</accession>
<evidence type="ECO:0000313" key="6">
    <source>
        <dbReference type="EMBL" id="RMZ52787.1"/>
    </source>
</evidence>
<evidence type="ECO:0000256" key="1">
    <source>
        <dbReference type="PROSITE-ProRule" id="PRU00176"/>
    </source>
</evidence>
<evidence type="ECO:0000259" key="4">
    <source>
        <dbReference type="PROSITE" id="PS51857"/>
    </source>
</evidence>
<reference evidence="7" key="2">
    <citation type="journal article" date="2018" name="Algal Res.">
        <title>Characterization of plant carbon substrate utilization by Auxenochlorella protothecoides.</title>
        <authorList>
            <person name="Vogler B.W."/>
            <person name="Starkenburg S.R."/>
            <person name="Sudasinghe N."/>
            <person name="Schambach J.Y."/>
            <person name="Rollin J.A."/>
            <person name="Pattathil S."/>
            <person name="Barry A.N."/>
        </authorList>
    </citation>
    <scope>NUCLEOTIDE SEQUENCE [LARGE SCALE GENOMIC DNA]</scope>
    <source>
        <strain evidence="7">UTEX 25</strain>
    </source>
</reference>
<dbReference type="InterPro" id="IPR019844">
    <property type="entry name" value="CSD_CS"/>
</dbReference>